<sequence length="539" mass="58809">MTADSSITTVPHSGETGINSPSRRRNLPSAWSQVVRGRSESESVIPRSPRDSEQHSVFSDQLMVFEPASVVVAAAVQPDGSDCGNAGGAKKTAWGKSSVNGVVEGTTTPVMGAASWPALSESNRPVPKSLSSSESSSKPTTDGLLTVFEAPVISQTQQKPAKTNANNHSNTTNNHPVRQRSMKRGGSAGGASAGYNRPPPPPPPPLPPPFPLFDMTYCNYVPTVLDSPVREQPPLKGNSWNPRLMGVVHDHSSNRTPSRRNNFGPRPRGDGGVHNNGYGGRNEHHDRDWRGTRSAAGRDVHVPQQIVPPPPPRGYFRQPHPGPPYIGAQPIRPYGTPMGYEMAAPFLYVPTLPPEPYRSTPLLPQAPPPPMFIPVVDPPLHVLILNQIEYYFSDANLVKDNFLRSNMDEEGWVSIALIAGFRRVQNLTTDVQIILNSLRDSSSVEIQGDKVRRRIEWRKWVQSADFPADSTSQSPRETTNSPVEEISIQKLKPDEFATEDTISDLIEDDDHKEAPQLTDSSRLANGEVSSPIEACSSQI</sequence>
<accession>A0ACB9EF01</accession>
<evidence type="ECO:0000313" key="1">
    <source>
        <dbReference type="EMBL" id="KAI3757250.1"/>
    </source>
</evidence>
<reference evidence="1 2" key="2">
    <citation type="journal article" date="2022" name="Mol. Ecol. Resour.">
        <title>The genomes of chicory, endive, great burdock and yacon provide insights into Asteraceae paleo-polyploidization history and plant inulin production.</title>
        <authorList>
            <person name="Fan W."/>
            <person name="Wang S."/>
            <person name="Wang H."/>
            <person name="Wang A."/>
            <person name="Jiang F."/>
            <person name="Liu H."/>
            <person name="Zhao H."/>
            <person name="Xu D."/>
            <person name="Zhang Y."/>
        </authorList>
    </citation>
    <scope>NUCLEOTIDE SEQUENCE [LARGE SCALE GENOMIC DNA]</scope>
    <source>
        <strain evidence="2">cv. Niubang</strain>
    </source>
</reference>
<name>A0ACB9EF01_ARCLA</name>
<gene>
    <name evidence="1" type="ORF">L6452_04784</name>
</gene>
<reference evidence="2" key="1">
    <citation type="journal article" date="2022" name="Mol. Ecol. Resour.">
        <title>The genomes of chicory, endive, great burdock and yacon provide insights into Asteraceae palaeo-polyploidization history and plant inulin production.</title>
        <authorList>
            <person name="Fan W."/>
            <person name="Wang S."/>
            <person name="Wang H."/>
            <person name="Wang A."/>
            <person name="Jiang F."/>
            <person name="Liu H."/>
            <person name="Zhao H."/>
            <person name="Xu D."/>
            <person name="Zhang Y."/>
        </authorList>
    </citation>
    <scope>NUCLEOTIDE SEQUENCE [LARGE SCALE GENOMIC DNA]</scope>
    <source>
        <strain evidence="2">cv. Niubang</strain>
    </source>
</reference>
<comment type="caution">
    <text evidence="1">The sequence shown here is derived from an EMBL/GenBank/DDBJ whole genome shotgun (WGS) entry which is preliminary data.</text>
</comment>
<proteinExistence type="predicted"/>
<keyword evidence="2" id="KW-1185">Reference proteome</keyword>
<organism evidence="1 2">
    <name type="scientific">Arctium lappa</name>
    <name type="common">Greater burdock</name>
    <name type="synonym">Lappa major</name>
    <dbReference type="NCBI Taxonomy" id="4217"/>
    <lineage>
        <taxon>Eukaryota</taxon>
        <taxon>Viridiplantae</taxon>
        <taxon>Streptophyta</taxon>
        <taxon>Embryophyta</taxon>
        <taxon>Tracheophyta</taxon>
        <taxon>Spermatophyta</taxon>
        <taxon>Magnoliopsida</taxon>
        <taxon>eudicotyledons</taxon>
        <taxon>Gunneridae</taxon>
        <taxon>Pentapetalae</taxon>
        <taxon>asterids</taxon>
        <taxon>campanulids</taxon>
        <taxon>Asterales</taxon>
        <taxon>Asteraceae</taxon>
        <taxon>Carduoideae</taxon>
        <taxon>Cardueae</taxon>
        <taxon>Arctiinae</taxon>
        <taxon>Arctium</taxon>
    </lineage>
</organism>
<evidence type="ECO:0000313" key="2">
    <source>
        <dbReference type="Proteomes" id="UP001055879"/>
    </source>
</evidence>
<protein>
    <submittedName>
        <fullName evidence="1">Uncharacterized protein</fullName>
    </submittedName>
</protein>
<dbReference type="Proteomes" id="UP001055879">
    <property type="component" value="Linkage Group LG02"/>
</dbReference>
<dbReference type="EMBL" id="CM042048">
    <property type="protein sequence ID" value="KAI3757250.1"/>
    <property type="molecule type" value="Genomic_DNA"/>
</dbReference>